<sequence>MKITLLLLTFNAFSTAAAYPGMGKLYSDLHNMQLQNQEPSGFLGSTKLLGDLAELPGTSLSKAGADIKAVLSGGGQPLGDDIPLYDAPGPLGSVACTADVCCVYKYAMISMVSLFTDPATGGCSALARSALRLGFHDAASWNMNAGYGGGGADGSILLSAGELSRPVNTGLEGVGNQTMQWYNMYHCYGASMADLIQLSAMTAVVTCPGGPRMRFYAGRIDNTKEATDGLLPDPTSGADALADLFQAKSFTAGGLAALIGAHTISQQFYAVPSLAGASQDTTPGVWDNSYYNTTLATTAPPGIYRQDGKYGNLRLRQNTSA</sequence>
<dbReference type="GO" id="GO:0042744">
    <property type="term" value="P:hydrogen peroxide catabolic process"/>
    <property type="evidence" value="ECO:0007669"/>
    <property type="project" value="TreeGrafter"/>
</dbReference>
<evidence type="ECO:0000313" key="14">
    <source>
        <dbReference type="EMBL" id="OAA55508.1"/>
    </source>
</evidence>
<comment type="similarity">
    <text evidence="1 12">Belongs to the peroxidase family. Ligninase subfamily.</text>
</comment>
<keyword evidence="4 9" id="KW-0479">Metal-binding</keyword>
<dbReference type="GO" id="GO:0034599">
    <property type="term" value="P:cellular response to oxidative stress"/>
    <property type="evidence" value="ECO:0007669"/>
    <property type="project" value="InterPro"/>
</dbReference>
<feature type="binding site" evidence="9">
    <location>
        <position position="151"/>
    </location>
    <ligand>
        <name>Ca(2+)</name>
        <dbReference type="ChEBI" id="CHEBI:29108"/>
        <label>1</label>
    </ligand>
</feature>
<name>A0A167NFL8_9HYPO</name>
<keyword evidence="5 12" id="KW-0560">Oxidoreductase</keyword>
<dbReference type="PANTHER" id="PTHR31356">
    <property type="entry name" value="THYLAKOID LUMENAL 29 KDA PROTEIN, CHLOROPLASTIC-RELATED"/>
    <property type="match status" value="1"/>
</dbReference>
<keyword evidence="2 12" id="KW-0575">Peroxidase</keyword>
<evidence type="ECO:0000256" key="1">
    <source>
        <dbReference type="ARBA" id="ARBA00006089"/>
    </source>
</evidence>
<feature type="chain" id="PRO_5007749246" description="Peroxidase" evidence="12">
    <location>
        <begin position="19"/>
        <end position="321"/>
    </location>
</feature>
<dbReference type="Pfam" id="PF00141">
    <property type="entry name" value="peroxidase"/>
    <property type="match status" value="1"/>
</dbReference>
<feature type="binding site" description="axial binding residue" evidence="9">
    <location>
        <position position="262"/>
    </location>
    <ligand>
        <name>heme b</name>
        <dbReference type="ChEBI" id="CHEBI:60344"/>
    </ligand>
    <ligandPart>
        <name>Fe</name>
        <dbReference type="ChEBI" id="CHEBI:18248"/>
    </ligandPart>
</feature>
<organism evidence="14 15">
    <name type="scientific">Niveomyces insectorum RCEF 264</name>
    <dbReference type="NCBI Taxonomy" id="1081102"/>
    <lineage>
        <taxon>Eukaryota</taxon>
        <taxon>Fungi</taxon>
        <taxon>Dikarya</taxon>
        <taxon>Ascomycota</taxon>
        <taxon>Pezizomycotina</taxon>
        <taxon>Sordariomycetes</taxon>
        <taxon>Hypocreomycetidae</taxon>
        <taxon>Hypocreales</taxon>
        <taxon>Cordycipitaceae</taxon>
        <taxon>Niveomyces</taxon>
    </lineage>
</organism>
<comment type="cofactor">
    <cofactor evidence="9 12">
        <name>Ca(2+)</name>
        <dbReference type="ChEBI" id="CHEBI:29108"/>
    </cofactor>
    <text evidence="9 12">Binds 2 calcium ions per subunit.</text>
</comment>
<dbReference type="Gene3D" id="1.10.520.10">
    <property type="match status" value="1"/>
</dbReference>
<evidence type="ECO:0000256" key="12">
    <source>
        <dbReference type="RuleBase" id="RU363051"/>
    </source>
</evidence>
<feature type="binding site" evidence="9">
    <location>
        <position position="155"/>
    </location>
    <ligand>
        <name>Ca(2+)</name>
        <dbReference type="ChEBI" id="CHEBI:29108"/>
        <label>1</label>
    </ligand>
</feature>
<keyword evidence="11" id="KW-1015">Disulfide bond</keyword>
<evidence type="ECO:0000313" key="15">
    <source>
        <dbReference type="Proteomes" id="UP000076874"/>
    </source>
</evidence>
<evidence type="ECO:0000256" key="5">
    <source>
        <dbReference type="ARBA" id="ARBA00023002"/>
    </source>
</evidence>
<dbReference type="GO" id="GO:0000302">
    <property type="term" value="P:response to reactive oxygen species"/>
    <property type="evidence" value="ECO:0007669"/>
    <property type="project" value="TreeGrafter"/>
</dbReference>
<keyword evidence="6 9" id="KW-0408">Iron</keyword>
<dbReference type="AlphaFoldDB" id="A0A167NFL8"/>
<dbReference type="EC" id="1.11.1.-" evidence="12"/>
<dbReference type="PANTHER" id="PTHR31356:SF66">
    <property type="entry name" value="CATALASE-PEROXIDASE"/>
    <property type="match status" value="1"/>
</dbReference>
<protein>
    <recommendedName>
        <fullName evidence="12">Peroxidase</fullName>
        <ecNumber evidence="12">1.11.1.-</ecNumber>
    </recommendedName>
</protein>
<dbReference type="GO" id="GO:0004601">
    <property type="term" value="F:peroxidase activity"/>
    <property type="evidence" value="ECO:0007669"/>
    <property type="project" value="UniProtKB-KW"/>
</dbReference>
<dbReference type="OrthoDB" id="2113341at2759"/>
<evidence type="ECO:0000256" key="7">
    <source>
        <dbReference type="ARBA" id="ARBA00023180"/>
    </source>
</evidence>
<feature type="binding site" evidence="9">
    <location>
        <position position="137"/>
    </location>
    <ligand>
        <name>Ca(2+)</name>
        <dbReference type="ChEBI" id="CHEBI:29108"/>
        <label>1</label>
    </ligand>
</feature>
<dbReference type="InterPro" id="IPR001621">
    <property type="entry name" value="Ligninase"/>
</dbReference>
<evidence type="ECO:0000256" key="9">
    <source>
        <dbReference type="PIRSR" id="PIRSR601621-2"/>
    </source>
</evidence>
<reference evidence="14 15" key="1">
    <citation type="journal article" date="2016" name="Genome Biol. Evol.">
        <title>Divergent and convergent evolution of fungal pathogenicity.</title>
        <authorList>
            <person name="Shang Y."/>
            <person name="Xiao G."/>
            <person name="Zheng P."/>
            <person name="Cen K."/>
            <person name="Zhan S."/>
            <person name="Wang C."/>
        </authorList>
    </citation>
    <scope>NUCLEOTIDE SEQUENCE [LARGE SCALE GENOMIC DNA]</scope>
    <source>
        <strain evidence="14 15">RCEF 264</strain>
    </source>
</reference>
<keyword evidence="3 9" id="KW-0349">Heme</keyword>
<dbReference type="GO" id="GO:0020037">
    <property type="term" value="F:heme binding"/>
    <property type="evidence" value="ECO:0007669"/>
    <property type="project" value="UniProtKB-UniRule"/>
</dbReference>
<dbReference type="InterPro" id="IPR019794">
    <property type="entry name" value="Peroxidases_AS"/>
</dbReference>
<feature type="signal peptide" evidence="12">
    <location>
        <begin position="1"/>
        <end position="18"/>
    </location>
</feature>
<accession>A0A167NFL8</accession>
<dbReference type="PRINTS" id="PR00458">
    <property type="entry name" value="PEROXIDASE"/>
</dbReference>
<keyword evidence="9 12" id="KW-0106">Calcium</keyword>
<dbReference type="EMBL" id="AZHD01000019">
    <property type="protein sequence ID" value="OAA55508.1"/>
    <property type="molecule type" value="Genomic_DNA"/>
</dbReference>
<dbReference type="GO" id="GO:0046872">
    <property type="term" value="F:metal ion binding"/>
    <property type="evidence" value="ECO:0007669"/>
    <property type="project" value="UniProtKB-UniRule"/>
</dbReference>
<evidence type="ECO:0000256" key="2">
    <source>
        <dbReference type="ARBA" id="ARBA00022559"/>
    </source>
</evidence>
<feature type="site" description="Transition state stabilizer" evidence="10">
    <location>
        <position position="132"/>
    </location>
</feature>
<evidence type="ECO:0000256" key="6">
    <source>
        <dbReference type="ARBA" id="ARBA00023004"/>
    </source>
</evidence>
<evidence type="ECO:0000256" key="8">
    <source>
        <dbReference type="PIRSR" id="PIRSR601621-1"/>
    </source>
</evidence>
<proteinExistence type="inferred from homology"/>
<comment type="cofactor">
    <cofactor evidence="9">
        <name>heme b</name>
        <dbReference type="ChEBI" id="CHEBI:60344"/>
    </cofactor>
    <text evidence="9">Binds 1 heme b (iron(II)-protoporphyrin IX) group per subunit.</text>
</comment>
<keyword evidence="7" id="KW-0325">Glycoprotein</keyword>
<feature type="binding site" evidence="9">
    <location>
        <position position="263"/>
    </location>
    <ligand>
        <name>Ca(2+)</name>
        <dbReference type="ChEBI" id="CHEBI:29108"/>
        <label>2</label>
    </ligand>
</feature>
<feature type="domain" description="Plant heme peroxidase family profile" evidence="13">
    <location>
        <begin position="126"/>
        <end position="264"/>
    </location>
</feature>
<feature type="active site" description="Proton acceptor" evidence="8">
    <location>
        <position position="136"/>
    </location>
</feature>
<dbReference type="InterPro" id="IPR010255">
    <property type="entry name" value="Haem_peroxidase_sf"/>
</dbReference>
<evidence type="ECO:0000256" key="10">
    <source>
        <dbReference type="PIRSR" id="PIRSR601621-3"/>
    </source>
</evidence>
<comment type="caution">
    <text evidence="14">The sequence shown here is derived from an EMBL/GenBank/DDBJ whole genome shotgun (WGS) entry which is preliminary data.</text>
</comment>
<dbReference type="PRINTS" id="PR00462">
    <property type="entry name" value="LIGNINASE"/>
</dbReference>
<evidence type="ECO:0000259" key="13">
    <source>
        <dbReference type="PROSITE" id="PS50873"/>
    </source>
</evidence>
<dbReference type="STRING" id="1081102.A0A167NFL8"/>
<keyword evidence="12" id="KW-0732">Signal</keyword>
<feature type="binding site" evidence="9">
    <location>
        <position position="153"/>
    </location>
    <ligand>
        <name>Ca(2+)</name>
        <dbReference type="ChEBI" id="CHEBI:29108"/>
        <label>1</label>
    </ligand>
</feature>
<feature type="disulfide bond" evidence="11">
    <location>
        <begin position="123"/>
        <end position="207"/>
    </location>
</feature>
<dbReference type="SUPFAM" id="SSF48113">
    <property type="entry name" value="Heme-dependent peroxidases"/>
    <property type="match status" value="1"/>
</dbReference>
<evidence type="ECO:0000256" key="11">
    <source>
        <dbReference type="PIRSR" id="PIRSR601621-4"/>
    </source>
</evidence>
<keyword evidence="15" id="KW-1185">Reference proteome</keyword>
<evidence type="ECO:0000256" key="3">
    <source>
        <dbReference type="ARBA" id="ARBA00022617"/>
    </source>
</evidence>
<evidence type="ECO:0000256" key="4">
    <source>
        <dbReference type="ARBA" id="ARBA00022723"/>
    </source>
</evidence>
<dbReference type="PROSITE" id="PS00436">
    <property type="entry name" value="PEROXIDASE_2"/>
    <property type="match status" value="1"/>
</dbReference>
<dbReference type="InterPro" id="IPR044831">
    <property type="entry name" value="Ccp1-like"/>
</dbReference>
<dbReference type="Proteomes" id="UP000076874">
    <property type="component" value="Unassembled WGS sequence"/>
</dbReference>
<dbReference type="InterPro" id="IPR002016">
    <property type="entry name" value="Haem_peroxidase"/>
</dbReference>
<feature type="binding site" evidence="9">
    <location>
        <position position="280"/>
    </location>
    <ligand>
        <name>Ca(2+)</name>
        <dbReference type="ChEBI" id="CHEBI:29108"/>
        <label>2</label>
    </ligand>
</feature>
<feature type="binding site" evidence="9">
    <location>
        <position position="287"/>
    </location>
    <ligand>
        <name>Ca(2+)</name>
        <dbReference type="ChEBI" id="CHEBI:29108"/>
        <label>2</label>
    </ligand>
</feature>
<dbReference type="PROSITE" id="PS50873">
    <property type="entry name" value="PEROXIDASE_4"/>
    <property type="match status" value="1"/>
</dbReference>
<gene>
    <name evidence="14" type="ORF">SPI_08192</name>
</gene>
<feature type="binding site" evidence="9">
    <location>
        <position position="282"/>
    </location>
    <ligand>
        <name>Ca(2+)</name>
        <dbReference type="ChEBI" id="CHEBI:29108"/>
        <label>2</label>
    </ligand>
</feature>